<feature type="repeat" description="NHL" evidence="2">
    <location>
        <begin position="58"/>
        <end position="94"/>
    </location>
</feature>
<accession>A0A672H6I2</accession>
<organism evidence="3 4">
    <name type="scientific">Salarias fasciatus</name>
    <name type="common">Jewelled blenny</name>
    <name type="synonym">Blennius fasciatus</name>
    <dbReference type="NCBI Taxonomy" id="181472"/>
    <lineage>
        <taxon>Eukaryota</taxon>
        <taxon>Metazoa</taxon>
        <taxon>Chordata</taxon>
        <taxon>Craniata</taxon>
        <taxon>Vertebrata</taxon>
        <taxon>Euteleostomi</taxon>
        <taxon>Actinopterygii</taxon>
        <taxon>Neopterygii</taxon>
        <taxon>Teleostei</taxon>
        <taxon>Neoteleostei</taxon>
        <taxon>Acanthomorphata</taxon>
        <taxon>Ovalentaria</taxon>
        <taxon>Blenniimorphae</taxon>
        <taxon>Blenniiformes</taxon>
        <taxon>Blennioidei</taxon>
        <taxon>Blenniidae</taxon>
        <taxon>Salariinae</taxon>
        <taxon>Salarias</taxon>
    </lineage>
</organism>
<dbReference type="GO" id="GO:0000209">
    <property type="term" value="P:protein polyubiquitination"/>
    <property type="evidence" value="ECO:0007669"/>
    <property type="project" value="TreeGrafter"/>
</dbReference>
<evidence type="ECO:0000313" key="3">
    <source>
        <dbReference type="Ensembl" id="ENSSFAP00005024669.1"/>
    </source>
</evidence>
<feature type="repeat" description="NHL" evidence="2">
    <location>
        <begin position="102"/>
        <end position="135"/>
    </location>
</feature>
<dbReference type="Pfam" id="PF01436">
    <property type="entry name" value="NHL"/>
    <property type="match status" value="2"/>
</dbReference>
<dbReference type="InterPro" id="IPR050952">
    <property type="entry name" value="TRIM-NHL_E3_ligases"/>
</dbReference>
<dbReference type="Gene3D" id="2.120.10.30">
    <property type="entry name" value="TolB, C-terminal domain"/>
    <property type="match status" value="1"/>
</dbReference>
<dbReference type="InParanoid" id="A0A672H6I2"/>
<dbReference type="InterPro" id="IPR001258">
    <property type="entry name" value="NHL_repeat"/>
</dbReference>
<reference evidence="3" key="2">
    <citation type="submission" date="2025-08" db="UniProtKB">
        <authorList>
            <consortium name="Ensembl"/>
        </authorList>
    </citation>
    <scope>IDENTIFICATION</scope>
</reference>
<dbReference type="PANTHER" id="PTHR24104:SF53">
    <property type="match status" value="1"/>
</dbReference>
<protein>
    <recommendedName>
        <fullName evidence="5">NHL repeat containing 4</fullName>
    </recommendedName>
</protein>
<dbReference type="SUPFAM" id="SSF63829">
    <property type="entry name" value="Calcium-dependent phosphotriesterase"/>
    <property type="match status" value="1"/>
</dbReference>
<evidence type="ECO:0000313" key="4">
    <source>
        <dbReference type="Proteomes" id="UP000472267"/>
    </source>
</evidence>
<keyword evidence="1" id="KW-0677">Repeat</keyword>
<dbReference type="PANTHER" id="PTHR24104">
    <property type="entry name" value="E3 UBIQUITIN-PROTEIN LIGASE NHLRC1-RELATED"/>
    <property type="match status" value="1"/>
</dbReference>
<dbReference type="PROSITE" id="PS51125">
    <property type="entry name" value="NHL"/>
    <property type="match status" value="2"/>
</dbReference>
<sequence length="139" mass="15134">MGPLKSRREAGETEQSRHCWNWRRRGTLPTQCSDLKESISLGSLGSRALVGVLGVCAGMGPVLTCPWGICIDRQGNVLVADWGEQHRILLYPAQGAGWPIVNQGLSSPRGLTLLPEGQLVVSDSMHHCVKIYQEGETKS</sequence>
<evidence type="ECO:0000256" key="1">
    <source>
        <dbReference type="ARBA" id="ARBA00022737"/>
    </source>
</evidence>
<name>A0A672H6I2_SALFA</name>
<evidence type="ECO:0008006" key="5">
    <source>
        <dbReference type="Google" id="ProtNLM"/>
    </source>
</evidence>
<reference evidence="3" key="3">
    <citation type="submission" date="2025-09" db="UniProtKB">
        <authorList>
            <consortium name="Ensembl"/>
        </authorList>
    </citation>
    <scope>IDENTIFICATION</scope>
</reference>
<reference evidence="3" key="1">
    <citation type="submission" date="2019-06" db="EMBL/GenBank/DDBJ databases">
        <authorList>
            <consortium name="Wellcome Sanger Institute Data Sharing"/>
        </authorList>
    </citation>
    <scope>NUCLEOTIDE SEQUENCE [LARGE SCALE GENOMIC DNA]</scope>
</reference>
<dbReference type="GO" id="GO:0043161">
    <property type="term" value="P:proteasome-mediated ubiquitin-dependent protein catabolic process"/>
    <property type="evidence" value="ECO:0007669"/>
    <property type="project" value="TreeGrafter"/>
</dbReference>
<keyword evidence="4" id="KW-1185">Reference proteome</keyword>
<dbReference type="AlphaFoldDB" id="A0A672H6I2"/>
<dbReference type="GO" id="GO:0061630">
    <property type="term" value="F:ubiquitin protein ligase activity"/>
    <property type="evidence" value="ECO:0007669"/>
    <property type="project" value="TreeGrafter"/>
</dbReference>
<dbReference type="Ensembl" id="ENSSFAT00005025673.1">
    <property type="protein sequence ID" value="ENSSFAP00005024669.1"/>
    <property type="gene ID" value="ENSSFAG00005012706.1"/>
</dbReference>
<dbReference type="Proteomes" id="UP000472267">
    <property type="component" value="Chromosome 16"/>
</dbReference>
<evidence type="ECO:0000256" key="2">
    <source>
        <dbReference type="PROSITE-ProRule" id="PRU00504"/>
    </source>
</evidence>
<dbReference type="InterPro" id="IPR011042">
    <property type="entry name" value="6-blade_b-propeller_TolB-like"/>
</dbReference>
<proteinExistence type="predicted"/>